<dbReference type="InterPro" id="IPR004841">
    <property type="entry name" value="AA-permease/SLC12A_dom"/>
</dbReference>
<dbReference type="PANTHER" id="PTHR43341">
    <property type="entry name" value="AMINO ACID PERMEASE"/>
    <property type="match status" value="1"/>
</dbReference>
<accession>C4QWE8</accession>
<feature type="domain" description="Amino acid permease/ SLC12A" evidence="10">
    <location>
        <begin position="90"/>
        <end position="543"/>
    </location>
</feature>
<feature type="transmembrane region" description="Helical" evidence="9">
    <location>
        <begin position="118"/>
        <end position="138"/>
    </location>
</feature>
<evidence type="ECO:0000313" key="11">
    <source>
        <dbReference type="EMBL" id="CAY67571.1"/>
    </source>
</evidence>
<comment type="similarity">
    <text evidence="2">Belongs to the amino acid-polyamine-organocation (APC) superfamily. YAT (TC 2.A.3.10) family.</text>
</comment>
<evidence type="ECO:0000256" key="5">
    <source>
        <dbReference type="ARBA" id="ARBA00022692"/>
    </source>
</evidence>
<evidence type="ECO:0000256" key="7">
    <source>
        <dbReference type="ARBA" id="ARBA00022989"/>
    </source>
</evidence>
<evidence type="ECO:0000256" key="2">
    <source>
        <dbReference type="ARBA" id="ARBA00006983"/>
    </source>
</evidence>
<dbReference type="RefSeq" id="XP_002489852.1">
    <property type="nucleotide sequence ID" value="XM_002489807.1"/>
</dbReference>
<feature type="transmembrane region" description="Helical" evidence="9">
    <location>
        <begin position="231"/>
        <end position="252"/>
    </location>
</feature>
<feature type="transmembrane region" description="Helical" evidence="9">
    <location>
        <begin position="91"/>
        <end position="112"/>
    </location>
</feature>
<feature type="transmembrane region" description="Helical" evidence="9">
    <location>
        <begin position="272"/>
        <end position="293"/>
    </location>
</feature>
<dbReference type="GeneID" id="8196706"/>
<dbReference type="Gene3D" id="1.20.1740.10">
    <property type="entry name" value="Amino acid/polyamine transporter I"/>
    <property type="match status" value="1"/>
</dbReference>
<evidence type="ECO:0000256" key="9">
    <source>
        <dbReference type="SAM" id="Phobius"/>
    </source>
</evidence>
<feature type="transmembrane region" description="Helical" evidence="9">
    <location>
        <begin position="523"/>
        <end position="540"/>
    </location>
</feature>
<keyword evidence="12" id="KW-1185">Reference proteome</keyword>
<sequence>MLISSHLISPMKEQKEVKEKTKDLEADDVYHSIQGDVKQDSGYFSRFIDSFKPMPSDENDSDMDTGLTDAQRTAIKTARNPMKQKLKSRHLQLITIGGSIGTGLFIGTGSALHTGGPAAVLIAWTLTGTMLYCTIQALGELASTFPRVLGGFNTYTSRFVDPALGFAVSWNYMLQWLVLLPLELVASSMTIKYWNTSVHPDIWVAIFYVFIVVVNLFGVKGYAEVECAFSLLKIIAIVGFIILGIVLCAGGAPNGLNNGAKYYYDPGAFAAGFKGVCSTFITSAFSLAGTEFIGLTATETLNPRKTLPSATKQVFWRILLFYMVSLTIITFLVPSNDPRLLGASSDASVSPFAMAIEAGGISGLPSVINAVILISILGVANTSVYATSRVLLGLSASGHAPKILSFVDRAGRPMAATAVTLVFGLLAFIAASEKEDEVFTWLLSISGMSAIFTWLLICFSHIRFRSALKAQGHNVEDLTFVSQSGVIGSWYGVGVNVLIFVVTFWVALFPIGERANVESFFESYLGFVVFWACYFGYKLWRKDFSFSFVPVETMDIQSGRVDMDVELLKEEIRQEKEFIRSQPFYYRTYKFWC</sequence>
<evidence type="ECO:0000256" key="8">
    <source>
        <dbReference type="ARBA" id="ARBA00023136"/>
    </source>
</evidence>
<dbReference type="Proteomes" id="UP000000314">
    <property type="component" value="Chromosome 1"/>
</dbReference>
<dbReference type="HOGENOM" id="CLU_007946_12_0_1"/>
<dbReference type="EMBL" id="FN392319">
    <property type="protein sequence ID" value="CAY67571.1"/>
    <property type="molecule type" value="Genomic_DNA"/>
</dbReference>
<feature type="transmembrane region" description="Helical" evidence="9">
    <location>
        <begin position="314"/>
        <end position="333"/>
    </location>
</feature>
<feature type="transmembrane region" description="Helical" evidence="9">
    <location>
        <begin position="413"/>
        <end position="432"/>
    </location>
</feature>
<comment type="subcellular location">
    <subcellularLocation>
        <location evidence="1">Cell membrane</location>
        <topology evidence="1">Multi-pass membrane protein</topology>
    </subcellularLocation>
</comment>
<keyword evidence="8 9" id="KW-0472">Membrane</keyword>
<dbReference type="GO" id="GO:0015171">
    <property type="term" value="F:amino acid transmembrane transporter activity"/>
    <property type="evidence" value="ECO:0007669"/>
    <property type="project" value="TreeGrafter"/>
</dbReference>
<dbReference type="Pfam" id="PF00324">
    <property type="entry name" value="AA_permease"/>
    <property type="match status" value="1"/>
</dbReference>
<feature type="transmembrane region" description="Helical" evidence="9">
    <location>
        <begin position="490"/>
        <end position="511"/>
    </location>
</feature>
<gene>
    <name evidence="11" type="ordered locus">PAS_chr1-1_0203</name>
</gene>
<dbReference type="InterPro" id="IPR050524">
    <property type="entry name" value="APC_YAT"/>
</dbReference>
<keyword evidence="7 9" id="KW-1133">Transmembrane helix</keyword>
<feature type="transmembrane region" description="Helical" evidence="9">
    <location>
        <begin position="438"/>
        <end position="459"/>
    </location>
</feature>
<evidence type="ECO:0000256" key="6">
    <source>
        <dbReference type="ARBA" id="ARBA00022970"/>
    </source>
</evidence>
<keyword evidence="5 9" id="KW-0812">Transmembrane</keyword>
<organism evidence="11 12">
    <name type="scientific">Komagataella phaffii (strain GS115 / ATCC 20864)</name>
    <name type="common">Yeast</name>
    <name type="synonym">Pichia pastoris</name>
    <dbReference type="NCBI Taxonomy" id="644223"/>
    <lineage>
        <taxon>Eukaryota</taxon>
        <taxon>Fungi</taxon>
        <taxon>Dikarya</taxon>
        <taxon>Ascomycota</taxon>
        <taxon>Saccharomycotina</taxon>
        <taxon>Pichiomycetes</taxon>
        <taxon>Pichiales</taxon>
        <taxon>Pichiaceae</taxon>
        <taxon>Komagataella</taxon>
    </lineage>
</organism>
<dbReference type="GO" id="GO:0005886">
    <property type="term" value="C:plasma membrane"/>
    <property type="evidence" value="ECO:0007669"/>
    <property type="project" value="UniProtKB-SubCell"/>
</dbReference>
<keyword evidence="3" id="KW-0813">Transport</keyword>
<evidence type="ECO:0000259" key="10">
    <source>
        <dbReference type="Pfam" id="PF00324"/>
    </source>
</evidence>
<evidence type="ECO:0000313" key="12">
    <source>
        <dbReference type="Proteomes" id="UP000000314"/>
    </source>
</evidence>
<feature type="transmembrane region" description="Helical" evidence="9">
    <location>
        <begin position="202"/>
        <end position="219"/>
    </location>
</feature>
<reference evidence="11 12" key="1">
    <citation type="journal article" date="2009" name="Nat. Biotechnol.">
        <title>Genome sequence of the recombinant protein production host Pichia pastoris.</title>
        <authorList>
            <person name="De Schutter K."/>
            <person name="Lin Y.C."/>
            <person name="Tiels P."/>
            <person name="Van Hecke A."/>
            <person name="Glinka S."/>
            <person name="Weber-Lehmann J."/>
            <person name="Rouze P."/>
            <person name="Van de Peer Y."/>
            <person name="Callewaert N."/>
        </authorList>
    </citation>
    <scope>NUCLEOTIDE SEQUENCE [LARGE SCALE GENOMIC DNA]</scope>
    <source>
        <strain evidence="12">GS115 / ATCC 20864</strain>
    </source>
</reference>
<dbReference type="InterPro" id="IPR004840">
    <property type="entry name" value="Amino_acid_permease_CS"/>
</dbReference>
<dbReference type="InterPro" id="IPR004762">
    <property type="entry name" value="Amino_acid_permease_fungi"/>
</dbReference>
<evidence type="ECO:0000256" key="3">
    <source>
        <dbReference type="ARBA" id="ARBA00022448"/>
    </source>
</evidence>
<dbReference type="STRING" id="644223.C4QWE8"/>
<keyword evidence="4" id="KW-1003">Cell membrane</keyword>
<dbReference type="PROSITE" id="PS00218">
    <property type="entry name" value="AMINO_ACID_PERMEASE_1"/>
    <property type="match status" value="1"/>
</dbReference>
<dbReference type="FunFam" id="1.20.1740.10:FF:000017">
    <property type="entry name" value="Amino acid permease"/>
    <property type="match status" value="1"/>
</dbReference>
<keyword evidence="6" id="KW-0029">Amino-acid transport</keyword>
<evidence type="ECO:0000256" key="4">
    <source>
        <dbReference type="ARBA" id="ARBA00022475"/>
    </source>
</evidence>
<feature type="transmembrane region" description="Helical" evidence="9">
    <location>
        <begin position="367"/>
        <end position="392"/>
    </location>
</feature>
<evidence type="ECO:0000256" key="1">
    <source>
        <dbReference type="ARBA" id="ARBA00004651"/>
    </source>
</evidence>
<dbReference type="OrthoDB" id="3900342at2759"/>
<dbReference type="NCBIfam" id="TIGR00913">
    <property type="entry name" value="2A0310"/>
    <property type="match status" value="1"/>
</dbReference>
<dbReference type="AlphaFoldDB" id="C4QWE8"/>
<name>C4QWE8_KOMPG</name>
<dbReference type="OMA" id="MQPFNQV"/>
<feature type="transmembrane region" description="Helical" evidence="9">
    <location>
        <begin position="159"/>
        <end position="182"/>
    </location>
</feature>
<dbReference type="InParanoid" id="C4QWE8"/>
<dbReference type="PANTHER" id="PTHR43341:SF1">
    <property type="entry name" value="GENERAL AMINO-ACID PERMEASE GAP1"/>
    <property type="match status" value="1"/>
</dbReference>
<dbReference type="eggNOG" id="KOG1286">
    <property type="taxonomic scope" value="Eukaryota"/>
</dbReference>
<protein>
    <submittedName>
        <fullName evidence="11">General amino acid permease</fullName>
    </submittedName>
</protein>
<proteinExistence type="inferred from homology"/>
<dbReference type="KEGG" id="ppa:PAS_chr1-1_0203"/>